<dbReference type="RefSeq" id="WP_120766014.1">
    <property type="nucleotide sequence ID" value="NZ_CP033169.1"/>
</dbReference>
<feature type="transmembrane region" description="Helical" evidence="1">
    <location>
        <begin position="196"/>
        <end position="219"/>
    </location>
</feature>
<keyword evidence="1" id="KW-0812">Transmembrane</keyword>
<dbReference type="AlphaFoldDB" id="A0A3G2R9D9"/>
<feature type="transmembrane region" description="Helical" evidence="1">
    <location>
        <begin position="26"/>
        <end position="46"/>
    </location>
</feature>
<dbReference type="KEGG" id="bacg:D2962_16680"/>
<protein>
    <submittedName>
        <fullName evidence="2">Transporter</fullName>
    </submittedName>
</protein>
<organism evidence="2 3">
    <name type="scientific">Biomaibacter acetigenes</name>
    <dbReference type="NCBI Taxonomy" id="2316383"/>
    <lineage>
        <taxon>Bacteria</taxon>
        <taxon>Bacillati</taxon>
        <taxon>Bacillota</taxon>
        <taxon>Clostridia</taxon>
        <taxon>Thermosediminibacterales</taxon>
        <taxon>Tepidanaerobacteraceae</taxon>
        <taxon>Biomaibacter</taxon>
    </lineage>
</organism>
<gene>
    <name evidence="2" type="ORF">D2962_16680</name>
</gene>
<feature type="transmembrane region" description="Helical" evidence="1">
    <location>
        <begin position="122"/>
        <end position="143"/>
    </location>
</feature>
<dbReference type="Pfam" id="PF04143">
    <property type="entry name" value="Sulf_transp"/>
    <property type="match status" value="1"/>
</dbReference>
<sequence>MDQPENSLKSRIKSSAKPAAKKKNQLGYGIAVLIIAVIFGIFLANIKAPLAVRWMFGLAFGFVLQRSRFCFTAAMRDPVLTGSTSLLRAVIIAIAVATVGFSAIQFAAFTAGKPIPGNISPVGIHTLIGGILFGIGAVIAGGCASGTLMRVGEAYTMNMIALVFFIVGSAFGAYNFGWAKANLIKSAPAIFLPDVLGWPVAFFGQLLMLFAIYWLALWWDYRKAA</sequence>
<keyword evidence="3" id="KW-1185">Reference proteome</keyword>
<reference evidence="2 3" key="1">
    <citation type="submission" date="2018-10" db="EMBL/GenBank/DDBJ databases">
        <authorList>
            <person name="Zhang X."/>
        </authorList>
    </citation>
    <scope>NUCLEOTIDE SEQUENCE [LARGE SCALE GENOMIC DNA]</scope>
    <source>
        <strain evidence="2 3">SK-G1</strain>
    </source>
</reference>
<keyword evidence="1" id="KW-1133">Transmembrane helix</keyword>
<dbReference type="InterPro" id="IPR007272">
    <property type="entry name" value="Sulf_transp_TsuA/YedE"/>
</dbReference>
<accession>A0A3G2R9D9</accession>
<proteinExistence type="predicted"/>
<name>A0A3G2R9D9_9FIRM</name>
<keyword evidence="1" id="KW-0472">Membrane</keyword>
<feature type="transmembrane region" description="Helical" evidence="1">
    <location>
        <begin position="86"/>
        <end position="110"/>
    </location>
</feature>
<dbReference type="Proteomes" id="UP000280960">
    <property type="component" value="Chromosome"/>
</dbReference>
<feature type="transmembrane region" description="Helical" evidence="1">
    <location>
        <begin position="52"/>
        <end position="74"/>
    </location>
</feature>
<evidence type="ECO:0000313" key="3">
    <source>
        <dbReference type="Proteomes" id="UP000280960"/>
    </source>
</evidence>
<evidence type="ECO:0000256" key="1">
    <source>
        <dbReference type="SAM" id="Phobius"/>
    </source>
</evidence>
<dbReference type="EMBL" id="CP033169">
    <property type="protein sequence ID" value="AYO32015.1"/>
    <property type="molecule type" value="Genomic_DNA"/>
</dbReference>
<evidence type="ECO:0000313" key="2">
    <source>
        <dbReference type="EMBL" id="AYO32015.1"/>
    </source>
</evidence>
<feature type="transmembrane region" description="Helical" evidence="1">
    <location>
        <begin position="155"/>
        <end position="176"/>
    </location>
</feature>